<reference evidence="1" key="1">
    <citation type="submission" date="2019-11" db="EMBL/GenBank/DDBJ databases">
        <title>Nori genome reveals adaptations in red seaweeds to the harsh intertidal environment.</title>
        <authorList>
            <person name="Wang D."/>
            <person name="Mao Y."/>
        </authorList>
    </citation>
    <scope>NUCLEOTIDE SEQUENCE</scope>
    <source>
        <tissue evidence="1">Gametophyte</tissue>
    </source>
</reference>
<accession>A0ACC3BJI8</accession>
<evidence type="ECO:0000313" key="2">
    <source>
        <dbReference type="Proteomes" id="UP000798662"/>
    </source>
</evidence>
<organism evidence="1 2">
    <name type="scientific">Pyropia yezoensis</name>
    <name type="common">Susabi-nori</name>
    <name type="synonym">Porphyra yezoensis</name>
    <dbReference type="NCBI Taxonomy" id="2788"/>
    <lineage>
        <taxon>Eukaryota</taxon>
        <taxon>Rhodophyta</taxon>
        <taxon>Bangiophyceae</taxon>
        <taxon>Bangiales</taxon>
        <taxon>Bangiaceae</taxon>
        <taxon>Pyropia</taxon>
    </lineage>
</organism>
<dbReference type="EMBL" id="CM020618">
    <property type="protein sequence ID" value="KAK1858077.1"/>
    <property type="molecule type" value="Genomic_DNA"/>
</dbReference>
<protein>
    <submittedName>
        <fullName evidence="1">Uncharacterized protein</fullName>
    </submittedName>
</protein>
<sequence length="567" mass="60481">MAPRRMPLVTTVVATATAAAAAAVLVADASVVTPWSARPAAAGAPPPPLPAAARPACPCVAPRRVADALDGGPLYRLTITGRVNADVDSRYSAYYAATVTAAYNGGCGRPRVVVKTPTAAGVCGLDAALAAGGGEVLLQARTTGGSSPLPGVPAGVPIVAAISCGYMAPVAALRRADQWALAEVAFEVDAAAEARCLLSTNRFGPIKQRLARARVVLLDEISLVSAVNLDVMCHLLRHARSLSAPPCLWFAFGDFLQLRPVCGAWAFTAKTWSSLFGDVLLELTTTYRQRDRDYVRAIQDARLGECSEAVLQLVKDREVDEPQYNATKTDVMHLMPLHKEVVAHNRSCLEQVCAGLPPTVSFAVDSVAVDIDREMGLPRPNLESVSVGTRNAALSDCVSPKVVSHCHHAHVMMTSNRMMHVGVCHGSAGVIVAYQSDGVAVVRFENHPPPAGAERSQSGLLNSGDTWIELACPPVEFLARIFSLPGAVAVRMQVPFVLRWACTVHMSQSLTLPSAVLDLKAAFEAGMVHTALRRVSDNKRLCIKSFVASRLFADELTMSKYKNWRRL</sequence>
<comment type="caution">
    <text evidence="1">The sequence shown here is derived from an EMBL/GenBank/DDBJ whole genome shotgun (WGS) entry which is preliminary data.</text>
</comment>
<name>A0ACC3BJI8_PYRYE</name>
<keyword evidence="2" id="KW-1185">Reference proteome</keyword>
<evidence type="ECO:0000313" key="1">
    <source>
        <dbReference type="EMBL" id="KAK1858077.1"/>
    </source>
</evidence>
<proteinExistence type="predicted"/>
<dbReference type="Proteomes" id="UP000798662">
    <property type="component" value="Chromosome 1"/>
</dbReference>
<gene>
    <name evidence="1" type="ORF">I4F81_000691</name>
</gene>